<dbReference type="Proteomes" id="UP000286482">
    <property type="component" value="Unassembled WGS sequence"/>
</dbReference>
<organism evidence="3 4">
    <name type="scientific">Alginatibacterium sediminis</name>
    <dbReference type="NCBI Taxonomy" id="2164068"/>
    <lineage>
        <taxon>Bacteria</taxon>
        <taxon>Pseudomonadati</taxon>
        <taxon>Pseudomonadota</taxon>
        <taxon>Gammaproteobacteria</taxon>
        <taxon>Alteromonadales</taxon>
        <taxon>Alteromonadaceae</taxon>
        <taxon>Alginatibacterium</taxon>
    </lineage>
</organism>
<evidence type="ECO:0000313" key="3">
    <source>
        <dbReference type="EMBL" id="RKF17815.1"/>
    </source>
</evidence>
<evidence type="ECO:0000259" key="2">
    <source>
        <dbReference type="Pfam" id="PF01408"/>
    </source>
</evidence>
<dbReference type="OrthoDB" id="9793050at2"/>
<dbReference type="GO" id="GO:0000166">
    <property type="term" value="F:nucleotide binding"/>
    <property type="evidence" value="ECO:0007669"/>
    <property type="project" value="InterPro"/>
</dbReference>
<reference evidence="3 4" key="1">
    <citation type="submission" date="2018-09" db="EMBL/GenBank/DDBJ databases">
        <authorList>
            <person name="Wang Z."/>
        </authorList>
    </citation>
    <scope>NUCLEOTIDE SEQUENCE [LARGE SCALE GENOMIC DNA]</scope>
    <source>
        <strain evidence="3 4">ALS 81</strain>
    </source>
</reference>
<dbReference type="InterPro" id="IPR036291">
    <property type="entry name" value="NAD(P)-bd_dom_sf"/>
</dbReference>
<accession>A0A420EAV9</accession>
<dbReference type="EMBL" id="RAQO01000006">
    <property type="protein sequence ID" value="RKF17815.1"/>
    <property type="molecule type" value="Genomic_DNA"/>
</dbReference>
<proteinExistence type="predicted"/>
<feature type="domain" description="Gfo/Idh/MocA-like oxidoreductase N-terminal" evidence="2">
    <location>
        <begin position="2"/>
        <end position="121"/>
    </location>
</feature>
<protein>
    <submittedName>
        <fullName evidence="3">Gfo/Idh/MocA family oxidoreductase</fullName>
    </submittedName>
</protein>
<dbReference type="InterPro" id="IPR051450">
    <property type="entry name" value="Gfo/Idh/MocA_Oxidoreductases"/>
</dbReference>
<evidence type="ECO:0000256" key="1">
    <source>
        <dbReference type="ARBA" id="ARBA00022729"/>
    </source>
</evidence>
<keyword evidence="1" id="KW-0732">Signal</keyword>
<dbReference type="PANTHER" id="PTHR43377">
    <property type="entry name" value="BILIVERDIN REDUCTASE A"/>
    <property type="match status" value="1"/>
</dbReference>
<dbReference type="PANTHER" id="PTHR43377:SF1">
    <property type="entry name" value="BILIVERDIN REDUCTASE A"/>
    <property type="match status" value="1"/>
</dbReference>
<dbReference type="Gene3D" id="3.30.360.10">
    <property type="entry name" value="Dihydrodipicolinate Reductase, domain 2"/>
    <property type="match status" value="1"/>
</dbReference>
<dbReference type="RefSeq" id="WP_120355042.1">
    <property type="nucleotide sequence ID" value="NZ_RAQO01000006.1"/>
</dbReference>
<dbReference type="InterPro" id="IPR000683">
    <property type="entry name" value="Gfo/Idh/MocA-like_OxRdtase_N"/>
</dbReference>
<evidence type="ECO:0000313" key="4">
    <source>
        <dbReference type="Proteomes" id="UP000286482"/>
    </source>
</evidence>
<sequence>MILLIGAGPMAQEYAKVLQAQKQSFRVIGRSQASADEFELASGQTVYVGGLKNFCNSNELANYSKAIVTTGVEQLAETTRLLIENGVKQLLIEKPGGIDAKQIDALTSFAQEHAAEVFVAYNRRFYASVQKAIEIIEQDGGVQSFNFELTEWGHVIAGIPKAEGVKENWFMGNTTHVVDLAFFLGGFPKQLSSFTTGCTPWHSRSSNFAGAGISDSGALFAYHGNWGAPGRWSVEILTSQHRLIFRPMEQLQIQSIGSVAQEFTKIDDQIDKDYKAGLYKQVESFLRNEKQNLCTLAAQNENAKVYSKIAGYS</sequence>
<comment type="caution">
    <text evidence="3">The sequence shown here is derived from an EMBL/GenBank/DDBJ whole genome shotgun (WGS) entry which is preliminary data.</text>
</comment>
<name>A0A420EAV9_9ALTE</name>
<dbReference type="Pfam" id="PF01408">
    <property type="entry name" value="GFO_IDH_MocA"/>
    <property type="match status" value="1"/>
</dbReference>
<dbReference type="AlphaFoldDB" id="A0A420EAV9"/>
<gene>
    <name evidence="3" type="ORF">DBZ36_11175</name>
</gene>
<dbReference type="SUPFAM" id="SSF51735">
    <property type="entry name" value="NAD(P)-binding Rossmann-fold domains"/>
    <property type="match status" value="1"/>
</dbReference>
<dbReference type="Gene3D" id="3.40.50.720">
    <property type="entry name" value="NAD(P)-binding Rossmann-like Domain"/>
    <property type="match status" value="1"/>
</dbReference>
<keyword evidence="4" id="KW-1185">Reference proteome</keyword>